<evidence type="ECO:0000313" key="3">
    <source>
        <dbReference type="Proteomes" id="UP000829196"/>
    </source>
</evidence>
<protein>
    <submittedName>
        <fullName evidence="2">Uncharacterized protein</fullName>
    </submittedName>
</protein>
<evidence type="ECO:0000313" key="2">
    <source>
        <dbReference type="EMBL" id="KAI0495531.1"/>
    </source>
</evidence>
<reference evidence="2" key="1">
    <citation type="journal article" date="2022" name="Front. Genet.">
        <title>Chromosome-Scale Assembly of the Dendrobium nobile Genome Provides Insights Into the Molecular Mechanism of the Biosynthesis of the Medicinal Active Ingredient of Dendrobium.</title>
        <authorList>
            <person name="Xu Q."/>
            <person name="Niu S.-C."/>
            <person name="Li K.-L."/>
            <person name="Zheng P.-J."/>
            <person name="Zhang X.-J."/>
            <person name="Jia Y."/>
            <person name="Liu Y."/>
            <person name="Niu Y.-X."/>
            <person name="Yu L.-H."/>
            <person name="Chen D.-F."/>
            <person name="Zhang G.-Q."/>
        </authorList>
    </citation>
    <scope>NUCLEOTIDE SEQUENCE</scope>
    <source>
        <tissue evidence="2">Leaf</tissue>
    </source>
</reference>
<evidence type="ECO:0000256" key="1">
    <source>
        <dbReference type="SAM" id="Phobius"/>
    </source>
</evidence>
<comment type="caution">
    <text evidence="2">The sequence shown here is derived from an EMBL/GenBank/DDBJ whole genome shotgun (WGS) entry which is preliminary data.</text>
</comment>
<proteinExistence type="predicted"/>
<dbReference type="EMBL" id="JAGYWB010000016">
    <property type="protein sequence ID" value="KAI0495531.1"/>
    <property type="molecule type" value="Genomic_DNA"/>
</dbReference>
<keyword evidence="1" id="KW-0812">Transmembrane</keyword>
<keyword evidence="3" id="KW-1185">Reference proteome</keyword>
<keyword evidence="1" id="KW-1133">Transmembrane helix</keyword>
<feature type="transmembrane region" description="Helical" evidence="1">
    <location>
        <begin position="12"/>
        <end position="30"/>
    </location>
</feature>
<sequence>MIFKKLGNTSSSLNYLIIGLLVLIHILRTIRCNKRPLFFNGLLLQHNMDNDCFGLLAKRRKLNQARPKKNKPNR</sequence>
<dbReference type="AlphaFoldDB" id="A0A8T3AHM8"/>
<organism evidence="2 3">
    <name type="scientific">Dendrobium nobile</name>
    <name type="common">Orchid</name>
    <dbReference type="NCBI Taxonomy" id="94219"/>
    <lineage>
        <taxon>Eukaryota</taxon>
        <taxon>Viridiplantae</taxon>
        <taxon>Streptophyta</taxon>
        <taxon>Embryophyta</taxon>
        <taxon>Tracheophyta</taxon>
        <taxon>Spermatophyta</taxon>
        <taxon>Magnoliopsida</taxon>
        <taxon>Liliopsida</taxon>
        <taxon>Asparagales</taxon>
        <taxon>Orchidaceae</taxon>
        <taxon>Epidendroideae</taxon>
        <taxon>Malaxideae</taxon>
        <taxon>Dendrobiinae</taxon>
        <taxon>Dendrobium</taxon>
    </lineage>
</organism>
<dbReference type="SMR" id="A0A8T3AHM8"/>
<gene>
    <name evidence="2" type="ORF">KFK09_021832</name>
</gene>
<accession>A0A8T3AHM8</accession>
<name>A0A8T3AHM8_DENNO</name>
<keyword evidence="1" id="KW-0472">Membrane</keyword>
<dbReference type="Proteomes" id="UP000829196">
    <property type="component" value="Unassembled WGS sequence"/>
</dbReference>